<reference evidence="10 11" key="1">
    <citation type="submission" date="2016-10" db="EMBL/GenBank/DDBJ databases">
        <authorList>
            <person name="de Groot N.N."/>
        </authorList>
    </citation>
    <scope>NUCLEOTIDE SEQUENCE [LARGE SCALE GENOMIC DNA]</scope>
    <source>
        <strain evidence="10 11">DSM 15019</strain>
    </source>
</reference>
<dbReference type="Gene3D" id="1.10.4100.10">
    <property type="entry name" value="2-methylcitrate dehydratase PrpD"/>
    <property type="match status" value="1"/>
</dbReference>
<evidence type="ECO:0000256" key="8">
    <source>
        <dbReference type="ARBA" id="ARBA00023239"/>
    </source>
</evidence>
<dbReference type="Pfam" id="PF19305">
    <property type="entry name" value="MmgE_PrpD_C"/>
    <property type="match status" value="1"/>
</dbReference>
<evidence type="ECO:0000256" key="5">
    <source>
        <dbReference type="ARBA" id="ARBA00023015"/>
    </source>
</evidence>
<dbReference type="InterPro" id="IPR011711">
    <property type="entry name" value="GntR_C"/>
</dbReference>
<evidence type="ECO:0000313" key="10">
    <source>
        <dbReference type="EMBL" id="SDS34140.1"/>
    </source>
</evidence>
<dbReference type="SUPFAM" id="SSF46785">
    <property type="entry name" value="Winged helix' DNA-binding domain"/>
    <property type="match status" value="1"/>
</dbReference>
<dbReference type="Pfam" id="PF03972">
    <property type="entry name" value="MmgE_PrpD_N"/>
    <property type="match status" value="1"/>
</dbReference>
<dbReference type="Pfam" id="PF00392">
    <property type="entry name" value="GntR"/>
    <property type="match status" value="1"/>
</dbReference>
<comment type="similarity">
    <text evidence="2">Belongs to the PrpD family.</text>
</comment>
<keyword evidence="7" id="KW-0804">Transcription</keyword>
<dbReference type="Proteomes" id="UP000182126">
    <property type="component" value="Chromosome I"/>
</dbReference>
<feature type="domain" description="HTH gntR-type" evidence="9">
    <location>
        <begin position="1"/>
        <end position="66"/>
    </location>
</feature>
<dbReference type="GO" id="GO:0047547">
    <property type="term" value="F:2-methylcitrate dehydratase activity"/>
    <property type="evidence" value="ECO:0007669"/>
    <property type="project" value="UniProtKB-EC"/>
</dbReference>
<dbReference type="AlphaFoldDB" id="A0A1H1REM2"/>
<comment type="catalytic activity">
    <reaction evidence="1">
        <text>(2S,3S)-2-methylcitrate = 2-methyl-cis-aconitate + H2O</text>
        <dbReference type="Rhea" id="RHEA:17725"/>
        <dbReference type="ChEBI" id="CHEBI:15377"/>
        <dbReference type="ChEBI" id="CHEBI:57872"/>
        <dbReference type="ChEBI" id="CHEBI:58853"/>
        <dbReference type="EC" id="4.2.1.79"/>
    </reaction>
</comment>
<dbReference type="InterPro" id="IPR000524">
    <property type="entry name" value="Tscrpt_reg_HTH_GntR"/>
</dbReference>
<dbReference type="SMART" id="SM00895">
    <property type="entry name" value="FCD"/>
    <property type="match status" value="1"/>
</dbReference>
<evidence type="ECO:0000256" key="4">
    <source>
        <dbReference type="ARBA" id="ARBA00013124"/>
    </source>
</evidence>
<proteinExistence type="inferred from homology"/>
<dbReference type="InterPro" id="IPR042188">
    <property type="entry name" value="MmgE/PrpD_sf_2"/>
</dbReference>
<evidence type="ECO:0000256" key="3">
    <source>
        <dbReference type="ARBA" id="ARBA00011245"/>
    </source>
</evidence>
<dbReference type="PANTHER" id="PTHR16943:SF8">
    <property type="entry name" value="2-METHYLCITRATE DEHYDRATASE"/>
    <property type="match status" value="1"/>
</dbReference>
<dbReference type="Pfam" id="PF07729">
    <property type="entry name" value="FCD"/>
    <property type="match status" value="1"/>
</dbReference>
<keyword evidence="8" id="KW-0456">Lyase</keyword>
<accession>A0A1H1REM2</accession>
<gene>
    <name evidence="10" type="ORF">SAMN04489809_1643</name>
</gene>
<dbReference type="InterPro" id="IPR042183">
    <property type="entry name" value="MmgE/PrpD_sf_1"/>
</dbReference>
<dbReference type="Gene3D" id="1.10.10.10">
    <property type="entry name" value="Winged helix-like DNA-binding domain superfamily/Winged helix DNA-binding domain"/>
    <property type="match status" value="1"/>
</dbReference>
<dbReference type="InterPro" id="IPR045337">
    <property type="entry name" value="MmgE_PrpD_C"/>
</dbReference>
<keyword evidence="6" id="KW-0238">DNA-binding</keyword>
<dbReference type="InterPro" id="IPR036388">
    <property type="entry name" value="WH-like_DNA-bd_sf"/>
</dbReference>
<dbReference type="SMART" id="SM00345">
    <property type="entry name" value="HTH_GNTR"/>
    <property type="match status" value="1"/>
</dbReference>
<dbReference type="PANTHER" id="PTHR16943">
    <property type="entry name" value="2-METHYLCITRATE DEHYDRATASE-RELATED"/>
    <property type="match status" value="1"/>
</dbReference>
<keyword evidence="5" id="KW-0805">Transcription regulation</keyword>
<dbReference type="InterPro" id="IPR005656">
    <property type="entry name" value="MmgE_PrpD"/>
</dbReference>
<dbReference type="EMBL" id="LT629770">
    <property type="protein sequence ID" value="SDS34140.1"/>
    <property type="molecule type" value="Genomic_DNA"/>
</dbReference>
<evidence type="ECO:0000256" key="2">
    <source>
        <dbReference type="ARBA" id="ARBA00006174"/>
    </source>
</evidence>
<organism evidence="10 11">
    <name type="scientific">Microbacterium paraoxydans</name>
    <dbReference type="NCBI Taxonomy" id="199592"/>
    <lineage>
        <taxon>Bacteria</taxon>
        <taxon>Bacillati</taxon>
        <taxon>Actinomycetota</taxon>
        <taxon>Actinomycetes</taxon>
        <taxon>Micrococcales</taxon>
        <taxon>Microbacteriaceae</taxon>
        <taxon>Microbacterium</taxon>
    </lineage>
</organism>
<dbReference type="Gene3D" id="3.30.1330.120">
    <property type="entry name" value="2-methylcitrate dehydratase PrpD"/>
    <property type="match status" value="1"/>
</dbReference>
<dbReference type="EC" id="4.2.1.79" evidence="4"/>
<dbReference type="InterPro" id="IPR008920">
    <property type="entry name" value="TF_FadR/GntR_C"/>
</dbReference>
<dbReference type="InterPro" id="IPR045336">
    <property type="entry name" value="MmgE_PrpD_N"/>
</dbReference>
<dbReference type="InterPro" id="IPR036390">
    <property type="entry name" value="WH_DNA-bd_sf"/>
</dbReference>
<name>A0A1H1REM2_9MICO</name>
<dbReference type="SUPFAM" id="SSF103378">
    <property type="entry name" value="2-methylcitrate dehydratase PrpD"/>
    <property type="match status" value="1"/>
</dbReference>
<dbReference type="InterPro" id="IPR036148">
    <property type="entry name" value="MmgE/PrpD_sf"/>
</dbReference>
<comment type="subunit">
    <text evidence="3">Monomer.</text>
</comment>
<sequence>MGDRAYAALLDGIQSGELPAGYVLGEVEQAERLGVSRTPLREALRRLAADGLVVQQSPRVTVVADLDADDIRSLFEIRRALEETSARLAAVRGDADRFAALAAEFAHVDLTRAEGRDAYYALIARFDAALDDAVANDYIAAALRTVRTHLVRVRRMARDKPARLAASAAEHRTIAEALAARDGDLAAHATHVHLHNALTGILDSLPQRRTLMTVTHHVRVHASSENLVREDQLAWKIAEVAVDQVEVEQPVVDMIINRIIDNAAVAAASLTRAPIVAARAQAFSHPVSTGGAGANLFGTPLDRRTSPEWAAWANGVAVRELDYHDTFLAAEYSHPGDNIPPILAVAQHTGKDGRALVRGIATGYEIQMDLVRAICLHKHKIDHVAHLGPSAAAGIGTLLGLDVETIYQAVGQALHTTTATRQSRKGEISTWKAHAPAFAGKMAVEAVDRAMRGQTSPAPIYEGEDGVIAWMLDGKDAAYEVPLPAAGEAKRAILDSYTKEHSAEYQAQAWIDLARKLGTANPALRDPANIASIVLHTSHHTHYVIGSGANDPQKYDPTASRETLDHSIPYIFAVALQDGGWHHVDSYTPERAGRPDTVALWHKITTAEDAEWTRRYHSEDPDEKAFGGRVEIRLTDGSTVVDEIAVADAHPLGARPFARENYIAKFRLLAEPVLEPAEIERFLELVQRLPELTAAEVAELSIVAKPGLLDDAAAPAGLF</sequence>
<protein>
    <recommendedName>
        <fullName evidence="4">2-methylcitrate dehydratase</fullName>
        <ecNumber evidence="4">4.2.1.79</ecNumber>
    </recommendedName>
</protein>
<evidence type="ECO:0000259" key="9">
    <source>
        <dbReference type="PROSITE" id="PS50949"/>
    </source>
</evidence>
<dbReference type="eggNOG" id="COG2079">
    <property type="taxonomic scope" value="Bacteria"/>
</dbReference>
<dbReference type="PROSITE" id="PS50949">
    <property type="entry name" value="HTH_GNTR"/>
    <property type="match status" value="1"/>
</dbReference>
<evidence type="ECO:0000313" key="11">
    <source>
        <dbReference type="Proteomes" id="UP000182126"/>
    </source>
</evidence>
<dbReference type="FunFam" id="1.10.4100.10:FF:000003">
    <property type="entry name" value="2-methylcitrate dehydratase 1"/>
    <property type="match status" value="1"/>
</dbReference>
<dbReference type="GO" id="GO:0003700">
    <property type="term" value="F:DNA-binding transcription factor activity"/>
    <property type="evidence" value="ECO:0007669"/>
    <property type="project" value="InterPro"/>
</dbReference>
<evidence type="ECO:0000256" key="7">
    <source>
        <dbReference type="ARBA" id="ARBA00023163"/>
    </source>
</evidence>
<dbReference type="SUPFAM" id="SSF48008">
    <property type="entry name" value="GntR ligand-binding domain-like"/>
    <property type="match status" value="1"/>
</dbReference>
<dbReference type="PRINTS" id="PR00035">
    <property type="entry name" value="HTHGNTR"/>
</dbReference>
<evidence type="ECO:0000256" key="6">
    <source>
        <dbReference type="ARBA" id="ARBA00023125"/>
    </source>
</evidence>
<dbReference type="CDD" id="cd07377">
    <property type="entry name" value="WHTH_GntR"/>
    <property type="match status" value="1"/>
</dbReference>
<dbReference type="GO" id="GO:0003677">
    <property type="term" value="F:DNA binding"/>
    <property type="evidence" value="ECO:0007669"/>
    <property type="project" value="UniProtKB-KW"/>
</dbReference>
<dbReference type="Gene3D" id="1.20.120.530">
    <property type="entry name" value="GntR ligand-binding domain-like"/>
    <property type="match status" value="1"/>
</dbReference>
<evidence type="ECO:0000256" key="1">
    <source>
        <dbReference type="ARBA" id="ARBA00000096"/>
    </source>
</evidence>